<gene>
    <name evidence="1" type="ORF">S01H1_50342</name>
</gene>
<feature type="non-terminal residue" evidence="1">
    <location>
        <position position="1"/>
    </location>
</feature>
<proteinExistence type="predicted"/>
<feature type="non-terminal residue" evidence="1">
    <location>
        <position position="261"/>
    </location>
</feature>
<accession>X0WAC1</accession>
<dbReference type="EMBL" id="BARS01032435">
    <property type="protein sequence ID" value="GAG27899.1"/>
    <property type="molecule type" value="Genomic_DNA"/>
</dbReference>
<sequence>ASWESSKSSIPGGYALTSTTEFTSSEYQNISGVNGTGVNTSNCAPPIWSHQNFSFDLSGYTIRNITGLEIRWYGYGGYYTGGAKPKWNWGTTMYFDTDASGWYTADSTTPFTTDDWNPSLEWINYSAHHDMIDWIDDNNILNVAVEHTSALDCSVIYTDYIELIVTTISGGVGNGTYCTSNVSFWNDECDVEWTWSVYTDDGHGVTSTTTYTFTNAPCVFSGTVSPASGATGVCPCCDPICVDATADYNFNMTIYGREQGG</sequence>
<organism evidence="1">
    <name type="scientific">marine sediment metagenome</name>
    <dbReference type="NCBI Taxonomy" id="412755"/>
    <lineage>
        <taxon>unclassified sequences</taxon>
        <taxon>metagenomes</taxon>
        <taxon>ecological metagenomes</taxon>
    </lineage>
</organism>
<dbReference type="AlphaFoldDB" id="X0WAC1"/>
<name>X0WAC1_9ZZZZ</name>
<comment type="caution">
    <text evidence="1">The sequence shown here is derived from an EMBL/GenBank/DDBJ whole genome shotgun (WGS) entry which is preliminary data.</text>
</comment>
<reference evidence="1" key="1">
    <citation type="journal article" date="2014" name="Front. Microbiol.">
        <title>High frequency of phylogenetically diverse reductive dehalogenase-homologous genes in deep subseafloor sedimentary metagenomes.</title>
        <authorList>
            <person name="Kawai M."/>
            <person name="Futagami T."/>
            <person name="Toyoda A."/>
            <person name="Takaki Y."/>
            <person name="Nishi S."/>
            <person name="Hori S."/>
            <person name="Arai W."/>
            <person name="Tsubouchi T."/>
            <person name="Morono Y."/>
            <person name="Uchiyama I."/>
            <person name="Ito T."/>
            <person name="Fujiyama A."/>
            <person name="Inagaki F."/>
            <person name="Takami H."/>
        </authorList>
    </citation>
    <scope>NUCLEOTIDE SEQUENCE</scope>
    <source>
        <strain evidence="1">Expedition CK06-06</strain>
    </source>
</reference>
<evidence type="ECO:0000313" key="1">
    <source>
        <dbReference type="EMBL" id="GAG27899.1"/>
    </source>
</evidence>
<protein>
    <submittedName>
        <fullName evidence="1">Uncharacterized protein</fullName>
    </submittedName>
</protein>